<comment type="subcellular location">
    <subcellularLocation>
        <location evidence="1">Membrane</location>
        <topology evidence="1">Multi-pass membrane protein</topology>
    </subcellularLocation>
</comment>
<evidence type="ECO:0000313" key="12">
    <source>
        <dbReference type="Proteomes" id="UP000270112"/>
    </source>
</evidence>
<evidence type="ECO:0000256" key="7">
    <source>
        <dbReference type="SAM" id="MobiDB-lite"/>
    </source>
</evidence>
<dbReference type="GO" id="GO:0016020">
    <property type="term" value="C:membrane"/>
    <property type="evidence" value="ECO:0007669"/>
    <property type="project" value="UniProtKB-SubCell"/>
</dbReference>
<dbReference type="PANTHER" id="PTHR43867:SF2">
    <property type="entry name" value="CELLULOSE SYNTHASE CATALYTIC SUBUNIT A [UDP-FORMING]"/>
    <property type="match status" value="1"/>
</dbReference>
<dbReference type="OrthoDB" id="7431422at2"/>
<evidence type="ECO:0000256" key="3">
    <source>
        <dbReference type="ARBA" id="ARBA00022679"/>
    </source>
</evidence>
<feature type="region of interest" description="Disordered" evidence="7">
    <location>
        <begin position="462"/>
        <end position="514"/>
    </location>
</feature>
<accession>A0A3N0ITR4</accession>
<evidence type="ECO:0000256" key="2">
    <source>
        <dbReference type="ARBA" id="ARBA00022676"/>
    </source>
</evidence>
<keyword evidence="3" id="KW-0808">Transferase</keyword>
<keyword evidence="2" id="KW-0328">Glycosyltransferase</keyword>
<dbReference type="Gene3D" id="3.90.550.10">
    <property type="entry name" value="Spore Coat Polysaccharide Biosynthesis Protein SpsA, Chain A"/>
    <property type="match status" value="1"/>
</dbReference>
<keyword evidence="11" id="KW-1185">Reference proteome</keyword>
<proteinExistence type="predicted"/>
<dbReference type="PANTHER" id="PTHR43867">
    <property type="entry name" value="CELLULOSE SYNTHASE CATALYTIC SUBUNIT A [UDP-FORMING]"/>
    <property type="match status" value="1"/>
</dbReference>
<dbReference type="SUPFAM" id="SSF53448">
    <property type="entry name" value="Nucleotide-diphospho-sugar transferases"/>
    <property type="match status" value="1"/>
</dbReference>
<dbReference type="InterPro" id="IPR037257">
    <property type="entry name" value="T2SS_E_N_sf"/>
</dbReference>
<dbReference type="Pfam" id="PF13641">
    <property type="entry name" value="Glyco_tranf_2_3"/>
    <property type="match status" value="1"/>
</dbReference>
<reference evidence="9 11" key="1">
    <citation type="journal article" date="2018" name="Elife">
        <title>Discovery and characterization of a prevalent human gut bacterial enzyme sufficient for the inactivation of a family of plant toxins.</title>
        <authorList>
            <person name="Koppel N."/>
            <person name="Bisanz J.E."/>
            <person name="Pandelia M.E."/>
            <person name="Turnbaugh P.J."/>
            <person name="Balskus E.P."/>
        </authorList>
    </citation>
    <scope>NUCLEOTIDE SEQUENCE [LARGE SCALE GENOMIC DNA]</scope>
    <source>
        <strain evidence="9 11">DSM 16107</strain>
    </source>
</reference>
<dbReference type="Proteomes" id="UP000270112">
    <property type="component" value="Unassembled WGS sequence"/>
</dbReference>
<evidence type="ECO:0000256" key="4">
    <source>
        <dbReference type="ARBA" id="ARBA00022692"/>
    </source>
</evidence>
<dbReference type="EMBL" id="PPTT01000012">
    <property type="protein sequence ID" value="RDB68911.1"/>
    <property type="molecule type" value="Genomic_DNA"/>
</dbReference>
<comment type="caution">
    <text evidence="10">The sequence shown here is derived from an EMBL/GenBank/DDBJ whole genome shotgun (WGS) entry which is preliminary data.</text>
</comment>
<dbReference type="Proteomes" id="UP000253817">
    <property type="component" value="Unassembled WGS sequence"/>
</dbReference>
<name>A0A3N0ITR4_9ACTN</name>
<evidence type="ECO:0000313" key="11">
    <source>
        <dbReference type="Proteomes" id="UP000253817"/>
    </source>
</evidence>
<evidence type="ECO:0000256" key="1">
    <source>
        <dbReference type="ARBA" id="ARBA00004141"/>
    </source>
</evidence>
<feature type="transmembrane region" description="Helical" evidence="8">
    <location>
        <begin position="407"/>
        <end position="429"/>
    </location>
</feature>
<keyword evidence="4 8" id="KW-0812">Transmembrane</keyword>
<gene>
    <name evidence="9" type="ORF">C1876_08125</name>
    <name evidence="10" type="ORF">DMP09_14710</name>
</gene>
<feature type="transmembrane region" description="Helical" evidence="8">
    <location>
        <begin position="6"/>
        <end position="33"/>
    </location>
</feature>
<evidence type="ECO:0000256" key="5">
    <source>
        <dbReference type="ARBA" id="ARBA00022989"/>
    </source>
</evidence>
<dbReference type="InterPro" id="IPR029044">
    <property type="entry name" value="Nucleotide-diphossugar_trans"/>
</dbReference>
<organism evidence="10 12">
    <name type="scientific">Eggerthella sinensis</name>
    <dbReference type="NCBI Taxonomy" id="242230"/>
    <lineage>
        <taxon>Bacteria</taxon>
        <taxon>Bacillati</taxon>
        <taxon>Actinomycetota</taxon>
        <taxon>Coriobacteriia</taxon>
        <taxon>Eggerthellales</taxon>
        <taxon>Eggerthellaceae</taxon>
        <taxon>Eggerthella</taxon>
    </lineage>
</organism>
<evidence type="ECO:0000256" key="8">
    <source>
        <dbReference type="SAM" id="Phobius"/>
    </source>
</evidence>
<dbReference type="AlphaFoldDB" id="A0A3N0ITR4"/>
<evidence type="ECO:0000313" key="10">
    <source>
        <dbReference type="EMBL" id="RNM40365.1"/>
    </source>
</evidence>
<sequence>MDSQVVYWIGFAVALAFIVFGADDLLWDIYALFRGIGKKRVRLSLINEKPPKMLAVVIAAWHEDAVLGEVVDNLVGSAQYPRSLYRVFLGVYPNDAATIAVARALEARHEGTVVCVVGEDEGPTSKADNINYTVRAIRAYEQAHDVSFASVTIHDAEDVVHPNEFKMTNYLIDDFDALQFPVFPLQRMPRLRLFFKTLTSSTYADEFAEHHFRTMVMRDELGFVPSAGTGFAIGRRVLDAFEGEDLLPRNSLTEDYKLSLTLRMRGFRVHYVLEKVPRVDGRGRTVWDYIATRSLFPSTFKAAVRQKARWVYGITMQSANMGDVFGKSALTFAERTFLYKDLKAKFANFVLLPGYAVLVYFLVQTFAPQLHLPVMYPLYSFSWWMCVFLLFMMVERQVLRGRALVNVYGWRTMAFSILLPPLFPLRLLWGNLINMCATFRAWRQKAAYVLLRNREAKAAAAPVTGHRAKEPMAQAAAEAVPETAPEEPADEAEANAQDGQDAQTTSGPTWNKTDHEFLPASVLERYRRLLGDALLERGFVEPGHLESAVGSAREHGVRLGQELLAQGLVEERHLTQAYALQQQSMYVRAAPDLVLPALVERLPREAVERFAPLPLVDAGKGWIVAVDDNLPAASRAELARVLGGRVFFLFSSTSDLLEAFEGALEGAGEEEGEADGVDRASQPAAAAQLLERTQVELPQAGMALAYALHLGRSVDDVAREMGLAASRWRVEGADVSEDAAR</sequence>
<dbReference type="RefSeq" id="WP_114546220.1">
    <property type="nucleotide sequence ID" value="NZ_PPTT01000012.1"/>
</dbReference>
<keyword evidence="5 8" id="KW-1133">Transmembrane helix</keyword>
<dbReference type="InterPro" id="IPR050321">
    <property type="entry name" value="Glycosyltr_2/OpgH_subfam"/>
</dbReference>
<dbReference type="EMBL" id="QICC01000087">
    <property type="protein sequence ID" value="RNM40365.1"/>
    <property type="molecule type" value="Genomic_DNA"/>
</dbReference>
<feature type="compositionally biased region" description="Low complexity" evidence="7">
    <location>
        <begin position="471"/>
        <end position="483"/>
    </location>
</feature>
<dbReference type="SUPFAM" id="SSF160246">
    <property type="entry name" value="EspE N-terminal domain-like"/>
    <property type="match status" value="1"/>
</dbReference>
<evidence type="ECO:0000313" key="9">
    <source>
        <dbReference type="EMBL" id="RDB68911.1"/>
    </source>
</evidence>
<feature type="transmembrane region" description="Helical" evidence="8">
    <location>
        <begin position="375"/>
        <end position="395"/>
    </location>
</feature>
<feature type="transmembrane region" description="Helical" evidence="8">
    <location>
        <begin position="346"/>
        <end position="363"/>
    </location>
</feature>
<reference evidence="10" key="3">
    <citation type="journal article" date="2019" name="Microbiol. Resour. Announc.">
        <title>Draft Genome Sequences of Type Strains of Gordonibacter faecihominis, Paraeggerthella hongkongensis, Parvibacter caecicola,Slackia equolifaciens, Slackia faecicanis, and Slackia isoflavoniconvertens.</title>
        <authorList>
            <person name="Danylec N."/>
            <person name="Stoll D.A."/>
            <person name="Dotsch A."/>
            <person name="Huch M."/>
        </authorList>
    </citation>
    <scope>NUCLEOTIDE SEQUENCE</scope>
    <source>
        <strain evidence="10">DSM 16107</strain>
    </source>
</reference>
<feature type="compositionally biased region" description="Acidic residues" evidence="7">
    <location>
        <begin position="484"/>
        <end position="493"/>
    </location>
</feature>
<dbReference type="GO" id="GO:0016757">
    <property type="term" value="F:glycosyltransferase activity"/>
    <property type="evidence" value="ECO:0007669"/>
    <property type="project" value="UniProtKB-KW"/>
</dbReference>
<reference evidence="12" key="2">
    <citation type="submission" date="2018-05" db="EMBL/GenBank/DDBJ databases">
        <title>Genome Sequencing of selected type strains of the family Eggerthellaceae.</title>
        <authorList>
            <person name="Danylec N."/>
            <person name="Stoll D.A."/>
            <person name="Doetsch A."/>
            <person name="Huch M."/>
        </authorList>
    </citation>
    <scope>NUCLEOTIDE SEQUENCE [LARGE SCALE GENOMIC DNA]</scope>
    <source>
        <strain evidence="12">DSM 16107</strain>
    </source>
</reference>
<evidence type="ECO:0000256" key="6">
    <source>
        <dbReference type="ARBA" id="ARBA00023136"/>
    </source>
</evidence>
<feature type="compositionally biased region" description="Polar residues" evidence="7">
    <location>
        <begin position="497"/>
        <end position="511"/>
    </location>
</feature>
<protein>
    <submittedName>
        <fullName evidence="10">Phage adsorption protein NrfB</fullName>
    </submittedName>
</protein>
<keyword evidence="6 8" id="KW-0472">Membrane</keyword>